<reference evidence="2" key="2">
    <citation type="submission" date="2021-04" db="EMBL/GenBank/DDBJ databases">
        <authorList>
            <person name="Gilroy R."/>
        </authorList>
    </citation>
    <scope>NUCLEOTIDE SEQUENCE</scope>
    <source>
        <strain evidence="2">USASDec5-558</strain>
    </source>
</reference>
<dbReference type="PROSITE" id="PS51257">
    <property type="entry name" value="PROKAR_LIPOPROTEIN"/>
    <property type="match status" value="1"/>
</dbReference>
<comment type="caution">
    <text evidence="2">The sequence shown here is derived from an EMBL/GenBank/DDBJ whole genome shotgun (WGS) entry which is preliminary data.</text>
</comment>
<feature type="chain" id="PRO_5038736292" evidence="1">
    <location>
        <begin position="27"/>
        <end position="282"/>
    </location>
</feature>
<dbReference type="AlphaFoldDB" id="A0A9D1WCY7"/>
<sequence length="282" mass="30285">MMTFIKQHKTTAWLLALLAACGIAIAAADLAGNANKTCADAGLQGANTEMMTLDLVKQSESNPIDWQQERKLRKAIDAQDAKYQKLVAQAQNEIQGKGSVEAANREAGLACASDFKAASETYAAFWDQNNGITRAKLARQAGEARMKNAEMTFNELDSDRVAAYNEEMDKLAQARSEYMEEAKTDVSEQDRAAMKADLTPRINTLMTQGNTLVQNILSLIDQVKASTDSLASGDIGAITSCASTAVSGDGPMALLSPLTSLLDLVKSFISNLQSFSSDLESL</sequence>
<dbReference type="EMBL" id="DXEV01000103">
    <property type="protein sequence ID" value="HIX56896.1"/>
    <property type="molecule type" value="Genomic_DNA"/>
</dbReference>
<protein>
    <submittedName>
        <fullName evidence="2">Uncharacterized protein</fullName>
    </submittedName>
</protein>
<accession>A0A9D1WCY7</accession>
<name>A0A9D1WCY7_9GAMM</name>
<evidence type="ECO:0000256" key="1">
    <source>
        <dbReference type="SAM" id="SignalP"/>
    </source>
</evidence>
<gene>
    <name evidence="2" type="ORF">H9850_05435</name>
</gene>
<reference evidence="2" key="1">
    <citation type="journal article" date="2021" name="PeerJ">
        <title>Extensive microbial diversity within the chicken gut microbiome revealed by metagenomics and culture.</title>
        <authorList>
            <person name="Gilroy R."/>
            <person name="Ravi A."/>
            <person name="Getino M."/>
            <person name="Pursley I."/>
            <person name="Horton D.L."/>
            <person name="Alikhan N.F."/>
            <person name="Baker D."/>
            <person name="Gharbi K."/>
            <person name="Hall N."/>
            <person name="Watson M."/>
            <person name="Adriaenssens E.M."/>
            <person name="Foster-Nyarko E."/>
            <person name="Jarju S."/>
            <person name="Secka A."/>
            <person name="Antonio M."/>
            <person name="Oren A."/>
            <person name="Chaudhuri R.R."/>
            <person name="La Ragione R."/>
            <person name="Hildebrand F."/>
            <person name="Pallen M.J."/>
        </authorList>
    </citation>
    <scope>NUCLEOTIDE SEQUENCE</scope>
    <source>
        <strain evidence="2">USASDec5-558</strain>
    </source>
</reference>
<proteinExistence type="predicted"/>
<evidence type="ECO:0000313" key="2">
    <source>
        <dbReference type="EMBL" id="HIX56896.1"/>
    </source>
</evidence>
<evidence type="ECO:0000313" key="3">
    <source>
        <dbReference type="Proteomes" id="UP000886829"/>
    </source>
</evidence>
<organism evidence="2 3">
    <name type="scientific">Candidatus Anaerobiospirillum pullistercoris</name>
    <dbReference type="NCBI Taxonomy" id="2838452"/>
    <lineage>
        <taxon>Bacteria</taxon>
        <taxon>Pseudomonadati</taxon>
        <taxon>Pseudomonadota</taxon>
        <taxon>Gammaproteobacteria</taxon>
        <taxon>Aeromonadales</taxon>
        <taxon>Succinivibrionaceae</taxon>
        <taxon>Anaerobiospirillum</taxon>
    </lineage>
</organism>
<feature type="signal peptide" evidence="1">
    <location>
        <begin position="1"/>
        <end position="26"/>
    </location>
</feature>
<keyword evidence="1" id="KW-0732">Signal</keyword>
<dbReference type="Proteomes" id="UP000886829">
    <property type="component" value="Unassembled WGS sequence"/>
</dbReference>